<evidence type="ECO:0000313" key="3">
    <source>
        <dbReference type="Proteomes" id="UP000256774"/>
    </source>
</evidence>
<sequence>MSDLLLLSATELAAQIRSGKTTSVAVVEAHIARLRQVNPTLNAVVCERVADARLEAAKADEAVARAKKAGKLASLPLLHGVPCTIKENFHFAGMPNTAGLVSRIGRKVAEDAPTVANLRAAGAIPLGVTNTSELCMWMESFNKVYGRTNNPYNPEHTVGGSSGGEGASVGSGAAPFGLGGDVGGSIRMPAFFNGVFGHKCSPGLIDNHGQFPGPSGGIDRHLSSGPLCRRAEDLEPLLRVLAGDRASQLQPVAEVDVSQLRVLQFARELAISPDADQLGARDRAVQALMAQGARVEAIHLPLMAKARDLWTAMLATAGSDLTFADHLFGTRAPRAAIAEMGRFALGRSDHTFPLIALALFERLPEWTPKRTAKLRAQALLLKRQLEDALGDDGVLVTPPYPTVAPKHYHALLPPFNFVNCAVFNALSLPGTSVPTGLNSAGLPTGVQLIAKEGNDHLGLACARALEKSLGGWVYPIVKVKN</sequence>
<proteinExistence type="predicted"/>
<dbReference type="InterPro" id="IPR052739">
    <property type="entry name" value="FAAH2"/>
</dbReference>
<dbReference type="AlphaFoldDB" id="A0A3E0H342"/>
<accession>A0A3E0H342</accession>
<evidence type="ECO:0000259" key="1">
    <source>
        <dbReference type="Pfam" id="PF01425"/>
    </source>
</evidence>
<evidence type="ECO:0000313" key="2">
    <source>
        <dbReference type="EMBL" id="REH37737.1"/>
    </source>
</evidence>
<dbReference type="InterPro" id="IPR036928">
    <property type="entry name" value="AS_sf"/>
</dbReference>
<dbReference type="Proteomes" id="UP000256774">
    <property type="component" value="Unassembled WGS sequence"/>
</dbReference>
<keyword evidence="3" id="KW-1185">Reference proteome</keyword>
<dbReference type="InterPro" id="IPR023631">
    <property type="entry name" value="Amidase_dom"/>
</dbReference>
<dbReference type="PROSITE" id="PS00571">
    <property type="entry name" value="AMIDASES"/>
    <property type="match status" value="1"/>
</dbReference>
<dbReference type="Pfam" id="PF01425">
    <property type="entry name" value="Amidase"/>
    <property type="match status" value="1"/>
</dbReference>
<dbReference type="RefSeq" id="WP_220375737.1">
    <property type="nucleotide sequence ID" value="NZ_QUNR01000003.1"/>
</dbReference>
<organism evidence="2 3">
    <name type="scientific">Paraperlucidibaca baekdonensis</name>
    <dbReference type="NCBI Taxonomy" id="748120"/>
    <lineage>
        <taxon>Bacteria</taxon>
        <taxon>Pseudomonadati</taxon>
        <taxon>Pseudomonadota</taxon>
        <taxon>Gammaproteobacteria</taxon>
        <taxon>Moraxellales</taxon>
        <taxon>Moraxellaceae</taxon>
        <taxon>Paraperlucidibaca</taxon>
    </lineage>
</organism>
<comment type="caution">
    <text evidence="2">The sequence shown here is derived from an EMBL/GenBank/DDBJ whole genome shotgun (WGS) entry which is preliminary data.</text>
</comment>
<dbReference type="Gene3D" id="3.90.1300.10">
    <property type="entry name" value="Amidase signature (AS) domain"/>
    <property type="match status" value="1"/>
</dbReference>
<name>A0A3E0H342_9GAMM</name>
<feature type="domain" description="Amidase" evidence="1">
    <location>
        <begin position="26"/>
        <end position="457"/>
    </location>
</feature>
<protein>
    <submittedName>
        <fullName evidence="2">Fatty acid amide hydrolase 2</fullName>
    </submittedName>
</protein>
<reference evidence="2 3" key="1">
    <citation type="submission" date="2018-08" db="EMBL/GenBank/DDBJ databases">
        <title>Genomic Encyclopedia of Type Strains, Phase IV (KMG-IV): sequencing the most valuable type-strain genomes for metagenomic binning, comparative biology and taxonomic classification.</title>
        <authorList>
            <person name="Goeker M."/>
        </authorList>
    </citation>
    <scope>NUCLEOTIDE SEQUENCE [LARGE SCALE GENOMIC DNA]</scope>
    <source>
        <strain evidence="2 3">DSM 26022</strain>
    </source>
</reference>
<dbReference type="PANTHER" id="PTHR43372:SF4">
    <property type="entry name" value="FATTY-ACID AMIDE HYDROLASE 2"/>
    <property type="match status" value="1"/>
</dbReference>
<dbReference type="InterPro" id="IPR020556">
    <property type="entry name" value="Amidase_CS"/>
</dbReference>
<dbReference type="PANTHER" id="PTHR43372">
    <property type="entry name" value="FATTY-ACID AMIDE HYDROLASE"/>
    <property type="match status" value="1"/>
</dbReference>
<dbReference type="GO" id="GO:0012505">
    <property type="term" value="C:endomembrane system"/>
    <property type="evidence" value="ECO:0007669"/>
    <property type="project" value="TreeGrafter"/>
</dbReference>
<keyword evidence="2" id="KW-0378">Hydrolase</keyword>
<gene>
    <name evidence="2" type="ORF">DFR26_1519</name>
</gene>
<dbReference type="GO" id="GO:0016787">
    <property type="term" value="F:hydrolase activity"/>
    <property type="evidence" value="ECO:0007669"/>
    <property type="project" value="UniProtKB-KW"/>
</dbReference>
<dbReference type="SUPFAM" id="SSF75304">
    <property type="entry name" value="Amidase signature (AS) enzymes"/>
    <property type="match status" value="1"/>
</dbReference>
<dbReference type="EMBL" id="QUNR01000003">
    <property type="protein sequence ID" value="REH37737.1"/>
    <property type="molecule type" value="Genomic_DNA"/>
</dbReference>